<dbReference type="Proteomes" id="UP000324091">
    <property type="component" value="Chromosome 10"/>
</dbReference>
<dbReference type="InterPro" id="IPR056991">
    <property type="entry name" value="TSP1_TSH7A-B_C"/>
</dbReference>
<proteinExistence type="predicted"/>
<name>A0A5C6PJK4_9TELE</name>
<protein>
    <submittedName>
        <fullName evidence="4">Thrombospondin type-1 domain-containing protein 7A</fullName>
    </submittedName>
</protein>
<evidence type="ECO:0000256" key="1">
    <source>
        <dbReference type="ARBA" id="ARBA00022737"/>
    </source>
</evidence>
<evidence type="ECO:0000313" key="4">
    <source>
        <dbReference type="EMBL" id="TWW79984.1"/>
    </source>
</evidence>
<reference evidence="4 5" key="1">
    <citation type="submission" date="2019-04" db="EMBL/GenBank/DDBJ databases">
        <title>Chromosome genome assembly for Takifugu flavidus.</title>
        <authorList>
            <person name="Xiao S."/>
        </authorList>
    </citation>
    <scope>NUCLEOTIDE SEQUENCE [LARGE SCALE GENOMIC DNA]</scope>
    <source>
        <strain evidence="4">HTHZ2018</strain>
        <tissue evidence="4">Muscle</tissue>
    </source>
</reference>
<gene>
    <name evidence="4" type="ORF">D4764_10G0010140</name>
</gene>
<accession>A0A5C6PJK4</accession>
<keyword evidence="2" id="KW-0812">Transmembrane</keyword>
<keyword evidence="2" id="KW-1133">Transmembrane helix</keyword>
<sequence>MSPPVDGGSCVPPCLTPKSFCGEDGICTCGPGFTEVFLHTGQLNQCAPIPILEIPTWEDKKGDVKTIRAIDTPSPTPALPGLPGRTWYLQPYGPDGKLKIWVYGVAIGAFVLFIFIVSMIYLACSYCATVHQTFRAQEASSSNGAVVWADQSAPEVTYTCPDCQELAQTSGSG</sequence>
<evidence type="ECO:0000256" key="2">
    <source>
        <dbReference type="SAM" id="Phobius"/>
    </source>
</evidence>
<keyword evidence="2" id="KW-0472">Membrane</keyword>
<evidence type="ECO:0000259" key="3">
    <source>
        <dbReference type="Pfam" id="PF23308"/>
    </source>
</evidence>
<evidence type="ECO:0000313" key="5">
    <source>
        <dbReference type="Proteomes" id="UP000324091"/>
    </source>
</evidence>
<feature type="transmembrane region" description="Helical" evidence="2">
    <location>
        <begin position="100"/>
        <end position="123"/>
    </location>
</feature>
<dbReference type="Pfam" id="PF23308">
    <property type="entry name" value="TSP1_TSH7A-B_C"/>
    <property type="match status" value="1"/>
</dbReference>
<comment type="caution">
    <text evidence="4">The sequence shown here is derived from an EMBL/GenBank/DDBJ whole genome shotgun (WGS) entry which is preliminary data.</text>
</comment>
<dbReference type="EMBL" id="RHFK02000002">
    <property type="protein sequence ID" value="TWW79984.1"/>
    <property type="molecule type" value="Genomic_DNA"/>
</dbReference>
<dbReference type="AlphaFoldDB" id="A0A5C6PJK4"/>
<keyword evidence="5" id="KW-1185">Reference proteome</keyword>
<organism evidence="4 5">
    <name type="scientific">Takifugu flavidus</name>
    <name type="common">sansaifugu</name>
    <dbReference type="NCBI Taxonomy" id="433684"/>
    <lineage>
        <taxon>Eukaryota</taxon>
        <taxon>Metazoa</taxon>
        <taxon>Chordata</taxon>
        <taxon>Craniata</taxon>
        <taxon>Vertebrata</taxon>
        <taxon>Euteleostomi</taxon>
        <taxon>Actinopterygii</taxon>
        <taxon>Neopterygii</taxon>
        <taxon>Teleostei</taxon>
        <taxon>Neoteleostei</taxon>
        <taxon>Acanthomorphata</taxon>
        <taxon>Eupercaria</taxon>
        <taxon>Tetraodontiformes</taxon>
        <taxon>Tetradontoidea</taxon>
        <taxon>Tetraodontidae</taxon>
        <taxon>Takifugu</taxon>
    </lineage>
</organism>
<feature type="domain" description="Thrombospondin type-1" evidence="3">
    <location>
        <begin position="12"/>
        <end position="51"/>
    </location>
</feature>
<keyword evidence="1" id="KW-0677">Repeat</keyword>